<comment type="caution">
    <text evidence="1">The sequence shown here is derived from an EMBL/GenBank/DDBJ whole genome shotgun (WGS) entry which is preliminary data.</text>
</comment>
<dbReference type="EMBL" id="CM047583">
    <property type="protein sequence ID" value="KAI9913245.1"/>
    <property type="molecule type" value="Genomic_DNA"/>
</dbReference>
<gene>
    <name evidence="1" type="ORF">PsorP6_005763</name>
</gene>
<evidence type="ECO:0000313" key="1">
    <source>
        <dbReference type="EMBL" id="KAI9913245.1"/>
    </source>
</evidence>
<protein>
    <submittedName>
        <fullName evidence="1">Uncharacterized protein</fullName>
    </submittedName>
</protein>
<sequence>MLLLCLVFLFHGVRAAYEEKLMLRPLEDINQFLARFEFVVDEAFDLDDGASLFPNVLRQLLEKYDVKSLHLTFSVALIGDADVQQRWRGITSEMSGIFSASLNEMDETVVKRLLSSSIPKELGSFPATNADPREVLLHGSLAGEELCTENLTPWLMMLPCRTITGIGSLIDPLDALSGEYISLSLFASRLSDGGLMLQQDLTTVQRPHMHNRALWRLGSLFYEKIPSMILVLVPLQTRVLFIWRIRGVLSLPIFAKKPCCFRACCLKT</sequence>
<keyword evidence="2" id="KW-1185">Reference proteome</keyword>
<proteinExistence type="predicted"/>
<organism evidence="1 2">
    <name type="scientific">Peronosclerospora sorghi</name>
    <dbReference type="NCBI Taxonomy" id="230839"/>
    <lineage>
        <taxon>Eukaryota</taxon>
        <taxon>Sar</taxon>
        <taxon>Stramenopiles</taxon>
        <taxon>Oomycota</taxon>
        <taxon>Peronosporomycetes</taxon>
        <taxon>Peronosporales</taxon>
        <taxon>Peronosporaceae</taxon>
        <taxon>Peronosclerospora</taxon>
    </lineage>
</organism>
<dbReference type="Proteomes" id="UP001163321">
    <property type="component" value="Chromosome 4"/>
</dbReference>
<name>A0ACC0W3M3_9STRA</name>
<reference evidence="1 2" key="1">
    <citation type="journal article" date="2022" name="bioRxiv">
        <title>The genome of the oomycete Peronosclerospora sorghi, a cosmopolitan pathogen of maize and sorghum, is inflated with dispersed pseudogenes.</title>
        <authorList>
            <person name="Fletcher K."/>
            <person name="Martin F."/>
            <person name="Isakeit T."/>
            <person name="Cavanaugh K."/>
            <person name="Magill C."/>
            <person name="Michelmore R."/>
        </authorList>
    </citation>
    <scope>NUCLEOTIDE SEQUENCE [LARGE SCALE GENOMIC DNA]</scope>
    <source>
        <strain evidence="1">P6</strain>
    </source>
</reference>
<evidence type="ECO:0000313" key="2">
    <source>
        <dbReference type="Proteomes" id="UP001163321"/>
    </source>
</evidence>
<accession>A0ACC0W3M3</accession>